<feature type="site" description="Transition state stabilizer" evidence="9">
    <location>
        <position position="133"/>
    </location>
</feature>
<comment type="catalytic activity">
    <reaction evidence="1 9 10">
        <text>4-CDP-2-C-methyl-D-erythritol 2-phosphate = 2-C-methyl-D-erythritol 2,4-cyclic diphosphate + CMP</text>
        <dbReference type="Rhea" id="RHEA:23864"/>
        <dbReference type="ChEBI" id="CHEBI:57919"/>
        <dbReference type="ChEBI" id="CHEBI:58483"/>
        <dbReference type="ChEBI" id="CHEBI:60377"/>
        <dbReference type="EC" id="4.6.1.12"/>
    </reaction>
</comment>
<organism evidence="12 13">
    <name type="scientific">Gilliamella apicola</name>
    <dbReference type="NCBI Taxonomy" id="1196095"/>
    <lineage>
        <taxon>Bacteria</taxon>
        <taxon>Pseudomonadati</taxon>
        <taxon>Pseudomonadota</taxon>
        <taxon>Gammaproteobacteria</taxon>
        <taxon>Orbales</taxon>
        <taxon>Orbaceae</taxon>
        <taxon>Gilliamella</taxon>
    </lineage>
</organism>
<dbReference type="FunFam" id="3.30.1330.50:FF:000001">
    <property type="entry name" value="2-C-methyl-D-erythritol 2,4-cyclodiphosphate synthase"/>
    <property type="match status" value="1"/>
</dbReference>
<dbReference type="GO" id="GO:0046872">
    <property type="term" value="F:metal ion binding"/>
    <property type="evidence" value="ECO:0007669"/>
    <property type="project" value="UniProtKB-KW"/>
</dbReference>
<feature type="binding site" evidence="9">
    <location>
        <position position="142"/>
    </location>
    <ligand>
        <name>4-CDP-2-C-methyl-D-erythritol 2-phosphate</name>
        <dbReference type="ChEBI" id="CHEBI:57919"/>
    </ligand>
</feature>
<feature type="binding site" evidence="9">
    <location>
        <begin position="61"/>
        <end position="65"/>
    </location>
    <ligand>
        <name>4-CDP-2-C-methyl-D-erythritol 2-phosphate</name>
        <dbReference type="ChEBI" id="CHEBI:57919"/>
    </ligand>
</feature>
<dbReference type="PROSITE" id="PS01350">
    <property type="entry name" value="ISPF"/>
    <property type="match status" value="1"/>
</dbReference>
<dbReference type="PANTHER" id="PTHR43181">
    <property type="entry name" value="2-C-METHYL-D-ERYTHRITOL 2,4-CYCLODIPHOSPHATE SYNTHASE, CHLOROPLASTIC"/>
    <property type="match status" value="1"/>
</dbReference>
<comment type="subunit">
    <text evidence="4 9">Homotrimer.</text>
</comment>
<dbReference type="HAMAP" id="MF_00107">
    <property type="entry name" value="IspF"/>
    <property type="match status" value="1"/>
</dbReference>
<feature type="binding site" evidence="9">
    <location>
        <begin position="56"/>
        <end position="58"/>
    </location>
    <ligand>
        <name>4-CDP-2-C-methyl-D-erythritol 2-phosphate</name>
        <dbReference type="ChEBI" id="CHEBI:57919"/>
    </ligand>
</feature>
<evidence type="ECO:0000256" key="3">
    <source>
        <dbReference type="ARBA" id="ARBA00008480"/>
    </source>
</evidence>
<gene>
    <name evidence="9" type="primary">ispF</name>
    <name evidence="12" type="ORF">DKK79_03855</name>
</gene>
<evidence type="ECO:0000256" key="9">
    <source>
        <dbReference type="HAMAP-Rule" id="MF_00107"/>
    </source>
</evidence>
<evidence type="ECO:0000256" key="1">
    <source>
        <dbReference type="ARBA" id="ARBA00000200"/>
    </source>
</evidence>
<sequence>MRIGHGFDVHKFGGEGPIILGGVTIPYQYGLIAHSDGDVVLHAITDALIGALALGDIGKLFPDSDPKYRGINSRLLLQEVYQIIQSKDYQLVNLDTTIIAQEPKMRPHVDQMRVNIAEDLKVHFDQISVKATTTEQLGFTGRKEGIACEAVVLLAKK</sequence>
<accession>A0A2V4E3R7</accession>
<evidence type="ECO:0000256" key="4">
    <source>
        <dbReference type="ARBA" id="ARBA00011233"/>
    </source>
</evidence>
<feature type="binding site" evidence="9">
    <location>
        <begin position="34"/>
        <end position="35"/>
    </location>
    <ligand>
        <name>4-CDP-2-C-methyl-D-erythritol 2-phosphate</name>
        <dbReference type="ChEBI" id="CHEBI:57919"/>
    </ligand>
</feature>
<dbReference type="PANTHER" id="PTHR43181:SF1">
    <property type="entry name" value="2-C-METHYL-D-ERYTHRITOL 2,4-CYCLODIPHOSPHATE SYNTHASE, CHLOROPLASTIC"/>
    <property type="match status" value="1"/>
</dbReference>
<dbReference type="EMBL" id="QGLP01000004">
    <property type="protein sequence ID" value="PXZ05811.1"/>
    <property type="molecule type" value="Genomic_DNA"/>
</dbReference>
<feature type="binding site" evidence="9">
    <location>
        <begin position="132"/>
        <end position="135"/>
    </location>
    <ligand>
        <name>4-CDP-2-C-methyl-D-erythritol 2-phosphate</name>
        <dbReference type="ChEBI" id="CHEBI:57919"/>
    </ligand>
</feature>
<reference evidence="12 13" key="1">
    <citation type="submission" date="2018-05" db="EMBL/GenBank/DDBJ databases">
        <title>Reference genomes for bee gut microbiota database.</title>
        <authorList>
            <person name="Ellegaard K.M."/>
        </authorList>
    </citation>
    <scope>NUCLEOTIDE SEQUENCE [LARGE SCALE GENOMIC DNA]</scope>
    <source>
        <strain evidence="12 13">ESL0177</strain>
    </source>
</reference>
<dbReference type="GO" id="GO:0016114">
    <property type="term" value="P:terpenoid biosynthetic process"/>
    <property type="evidence" value="ECO:0007669"/>
    <property type="project" value="InterPro"/>
</dbReference>
<feature type="binding site" evidence="9">
    <location>
        <position position="42"/>
    </location>
    <ligand>
        <name>a divalent metal cation</name>
        <dbReference type="ChEBI" id="CHEBI:60240"/>
    </ligand>
</feature>
<feature type="site" description="Transition state stabilizer" evidence="9">
    <location>
        <position position="34"/>
    </location>
</feature>
<dbReference type="Proteomes" id="UP000247483">
    <property type="component" value="Unassembled WGS sequence"/>
</dbReference>
<evidence type="ECO:0000313" key="12">
    <source>
        <dbReference type="EMBL" id="PXZ05811.1"/>
    </source>
</evidence>
<comment type="caution">
    <text evidence="9">Lacks conserved residue(s) required for the propagation of feature annotation.</text>
</comment>
<dbReference type="Pfam" id="PF02542">
    <property type="entry name" value="YgbB"/>
    <property type="match status" value="1"/>
</dbReference>
<feature type="binding site" evidence="9">
    <location>
        <position position="10"/>
    </location>
    <ligand>
        <name>a divalent metal cation</name>
        <dbReference type="ChEBI" id="CHEBI:60240"/>
    </ligand>
</feature>
<evidence type="ECO:0000256" key="7">
    <source>
        <dbReference type="ARBA" id="ARBA00023229"/>
    </source>
</evidence>
<feature type="domain" description="2-C-methyl-D-erythritol 2,4-cyclodiphosphate synthase" evidence="11">
    <location>
        <begin position="1"/>
        <end position="154"/>
    </location>
</feature>
<dbReference type="Gene3D" id="3.30.1330.50">
    <property type="entry name" value="2-C-methyl-D-erythritol 2,4-cyclodiphosphate synthase"/>
    <property type="match status" value="1"/>
</dbReference>
<evidence type="ECO:0000256" key="6">
    <source>
        <dbReference type="ARBA" id="ARBA00022723"/>
    </source>
</evidence>
<feature type="binding site" evidence="9">
    <location>
        <begin position="8"/>
        <end position="10"/>
    </location>
    <ligand>
        <name>4-CDP-2-C-methyl-D-erythritol 2-phosphate</name>
        <dbReference type="ChEBI" id="CHEBI:57919"/>
    </ligand>
</feature>
<dbReference type="EC" id="4.6.1.12" evidence="5 9"/>
<dbReference type="GO" id="GO:0008685">
    <property type="term" value="F:2-C-methyl-D-erythritol 2,4-cyclodiphosphate synthase activity"/>
    <property type="evidence" value="ECO:0007669"/>
    <property type="project" value="UniProtKB-UniRule"/>
</dbReference>
<protein>
    <recommendedName>
        <fullName evidence="5 9">2-C-methyl-D-erythritol 2,4-cyclodiphosphate synthase</fullName>
        <shortName evidence="9">MECDP-synthase</shortName>
        <shortName evidence="9">MECPP-synthase</shortName>
        <shortName evidence="9">MECPS</shortName>
        <ecNumber evidence="5 9">4.6.1.12</ecNumber>
    </recommendedName>
</protein>
<dbReference type="RefSeq" id="WP_110422913.1">
    <property type="nucleotide sequence ID" value="NZ_QGLP01000004.1"/>
</dbReference>
<comment type="cofactor">
    <cofactor evidence="9">
        <name>a divalent metal cation</name>
        <dbReference type="ChEBI" id="CHEBI:60240"/>
    </cofactor>
    <text evidence="9">Binds 1 divalent metal cation per subunit.</text>
</comment>
<proteinExistence type="inferred from homology"/>
<keyword evidence="8 9" id="KW-0456">Lyase</keyword>
<dbReference type="CDD" id="cd00554">
    <property type="entry name" value="MECDP_synthase"/>
    <property type="match status" value="1"/>
</dbReference>
<evidence type="ECO:0000256" key="10">
    <source>
        <dbReference type="RuleBase" id="RU004395"/>
    </source>
</evidence>
<dbReference type="UniPathway" id="UPA00056">
    <property type="reaction ID" value="UER00095"/>
</dbReference>
<comment type="caution">
    <text evidence="12">The sequence shown here is derived from an EMBL/GenBank/DDBJ whole genome shotgun (WGS) entry which is preliminary data.</text>
</comment>
<dbReference type="InterPro" id="IPR036571">
    <property type="entry name" value="MECDP_synthase_sf"/>
</dbReference>
<keyword evidence="6 9" id="KW-0479">Metal-binding</keyword>
<dbReference type="NCBIfam" id="TIGR00151">
    <property type="entry name" value="ispF"/>
    <property type="match status" value="1"/>
</dbReference>
<comment type="similarity">
    <text evidence="3 9 10">Belongs to the IspF family.</text>
</comment>
<dbReference type="GO" id="GO:0019288">
    <property type="term" value="P:isopentenyl diphosphate biosynthetic process, methylerythritol 4-phosphate pathway"/>
    <property type="evidence" value="ECO:0007669"/>
    <property type="project" value="UniProtKB-UniRule"/>
</dbReference>
<comment type="pathway">
    <text evidence="2 9">Isoprenoid biosynthesis; isopentenyl diphosphate biosynthesis via DXP pathway; isopentenyl diphosphate from 1-deoxy-D-xylulose 5-phosphate: step 4/6.</text>
</comment>
<evidence type="ECO:0000256" key="2">
    <source>
        <dbReference type="ARBA" id="ARBA00004709"/>
    </source>
</evidence>
<dbReference type="InterPro" id="IPR020555">
    <property type="entry name" value="MECDP_synthase_CS"/>
</dbReference>
<dbReference type="AlphaFoldDB" id="A0A2V4E3R7"/>
<evidence type="ECO:0000313" key="13">
    <source>
        <dbReference type="Proteomes" id="UP000247483"/>
    </source>
</evidence>
<keyword evidence="7 9" id="KW-0414">Isoprene biosynthesis</keyword>
<name>A0A2V4E3R7_9GAMM</name>
<feature type="binding site" evidence="9">
    <location>
        <position position="8"/>
    </location>
    <ligand>
        <name>a divalent metal cation</name>
        <dbReference type="ChEBI" id="CHEBI:60240"/>
    </ligand>
</feature>
<evidence type="ECO:0000256" key="8">
    <source>
        <dbReference type="ARBA" id="ARBA00023239"/>
    </source>
</evidence>
<feature type="binding site" evidence="9">
    <location>
        <position position="139"/>
    </location>
    <ligand>
        <name>4-CDP-2-C-methyl-D-erythritol 2-phosphate</name>
        <dbReference type="ChEBI" id="CHEBI:57919"/>
    </ligand>
</feature>
<dbReference type="InterPro" id="IPR003526">
    <property type="entry name" value="MECDP_synthase"/>
</dbReference>
<comment type="function">
    <text evidence="9">Involved in the biosynthesis of isopentenyl diphosphate (IPP) and dimethylallyl diphosphate (DMAPP), two major building blocks of isoprenoid compounds. Catalyzes the conversion of 4-diphosphocytidyl-2-C-methyl-D-erythritol 2-phosphate (CDP-ME2P) to 2-C-methyl-D-erythritol 2,4-cyclodiphosphate (ME-CPP) with a corresponding release of cytidine 5-monophosphate (CMP).</text>
</comment>
<evidence type="ECO:0000256" key="5">
    <source>
        <dbReference type="ARBA" id="ARBA00012579"/>
    </source>
</evidence>
<evidence type="ECO:0000259" key="11">
    <source>
        <dbReference type="Pfam" id="PF02542"/>
    </source>
</evidence>
<dbReference type="SUPFAM" id="SSF69765">
    <property type="entry name" value="IpsF-like"/>
    <property type="match status" value="1"/>
</dbReference>